<proteinExistence type="predicted"/>
<dbReference type="AlphaFoldDB" id="A0A4S8MA09"/>
<organism evidence="1 2">
    <name type="scientific">Dendrothele bispora (strain CBS 962.96)</name>
    <dbReference type="NCBI Taxonomy" id="1314807"/>
    <lineage>
        <taxon>Eukaryota</taxon>
        <taxon>Fungi</taxon>
        <taxon>Dikarya</taxon>
        <taxon>Basidiomycota</taxon>
        <taxon>Agaricomycotina</taxon>
        <taxon>Agaricomycetes</taxon>
        <taxon>Agaricomycetidae</taxon>
        <taxon>Agaricales</taxon>
        <taxon>Agaricales incertae sedis</taxon>
        <taxon>Dendrothele</taxon>
    </lineage>
</organism>
<evidence type="ECO:0000313" key="1">
    <source>
        <dbReference type="EMBL" id="THU99090.1"/>
    </source>
</evidence>
<gene>
    <name evidence="1" type="ORF">K435DRAFT_795128</name>
</gene>
<evidence type="ECO:0000313" key="2">
    <source>
        <dbReference type="Proteomes" id="UP000297245"/>
    </source>
</evidence>
<protein>
    <submittedName>
        <fullName evidence="1">Uncharacterized protein</fullName>
    </submittedName>
</protein>
<dbReference type="Proteomes" id="UP000297245">
    <property type="component" value="Unassembled WGS sequence"/>
</dbReference>
<keyword evidence="2" id="KW-1185">Reference proteome</keyword>
<name>A0A4S8MA09_DENBC</name>
<sequence length="148" mass="16887">MAYKVCNDKHPSEKVGQRARRCNAEKLKVSGRREGETEAEYTDRVMGIKEKGSSTVTNTSTDDLHILRELYSQAASHGQQQAPPQAVEVGSYCVACRGIWVWRNLWNSSVGTVKRGGYNDTYIIWENSQEIFWPFLPPHLCIRFFFLG</sequence>
<reference evidence="1 2" key="1">
    <citation type="journal article" date="2019" name="Nat. Ecol. Evol.">
        <title>Megaphylogeny resolves global patterns of mushroom evolution.</title>
        <authorList>
            <person name="Varga T."/>
            <person name="Krizsan K."/>
            <person name="Foldi C."/>
            <person name="Dima B."/>
            <person name="Sanchez-Garcia M."/>
            <person name="Sanchez-Ramirez S."/>
            <person name="Szollosi G.J."/>
            <person name="Szarkandi J.G."/>
            <person name="Papp V."/>
            <person name="Albert L."/>
            <person name="Andreopoulos W."/>
            <person name="Angelini C."/>
            <person name="Antonin V."/>
            <person name="Barry K.W."/>
            <person name="Bougher N.L."/>
            <person name="Buchanan P."/>
            <person name="Buyck B."/>
            <person name="Bense V."/>
            <person name="Catcheside P."/>
            <person name="Chovatia M."/>
            <person name="Cooper J."/>
            <person name="Damon W."/>
            <person name="Desjardin D."/>
            <person name="Finy P."/>
            <person name="Geml J."/>
            <person name="Haridas S."/>
            <person name="Hughes K."/>
            <person name="Justo A."/>
            <person name="Karasinski D."/>
            <person name="Kautmanova I."/>
            <person name="Kiss B."/>
            <person name="Kocsube S."/>
            <person name="Kotiranta H."/>
            <person name="LaButti K.M."/>
            <person name="Lechner B.E."/>
            <person name="Liimatainen K."/>
            <person name="Lipzen A."/>
            <person name="Lukacs Z."/>
            <person name="Mihaltcheva S."/>
            <person name="Morgado L.N."/>
            <person name="Niskanen T."/>
            <person name="Noordeloos M.E."/>
            <person name="Ohm R.A."/>
            <person name="Ortiz-Santana B."/>
            <person name="Ovrebo C."/>
            <person name="Racz N."/>
            <person name="Riley R."/>
            <person name="Savchenko A."/>
            <person name="Shiryaev A."/>
            <person name="Soop K."/>
            <person name="Spirin V."/>
            <person name="Szebenyi C."/>
            <person name="Tomsovsky M."/>
            <person name="Tulloss R.E."/>
            <person name="Uehling J."/>
            <person name="Grigoriev I.V."/>
            <person name="Vagvolgyi C."/>
            <person name="Papp T."/>
            <person name="Martin F.M."/>
            <person name="Miettinen O."/>
            <person name="Hibbett D.S."/>
            <person name="Nagy L.G."/>
        </authorList>
    </citation>
    <scope>NUCLEOTIDE SEQUENCE [LARGE SCALE GENOMIC DNA]</scope>
    <source>
        <strain evidence="1 2">CBS 962.96</strain>
    </source>
</reference>
<accession>A0A4S8MA09</accession>
<dbReference type="EMBL" id="ML179124">
    <property type="protein sequence ID" value="THU99090.1"/>
    <property type="molecule type" value="Genomic_DNA"/>
</dbReference>